<dbReference type="PROSITE" id="PS50206">
    <property type="entry name" value="RHODANESE_3"/>
    <property type="match status" value="1"/>
</dbReference>
<dbReference type="Pfam" id="PF00581">
    <property type="entry name" value="Rhodanese"/>
    <property type="match status" value="1"/>
</dbReference>
<dbReference type="SMART" id="SM00450">
    <property type="entry name" value="RHOD"/>
    <property type="match status" value="1"/>
</dbReference>
<dbReference type="InterPro" id="IPR001763">
    <property type="entry name" value="Rhodanese-like_dom"/>
</dbReference>
<reference evidence="3 4" key="1">
    <citation type="submission" date="2018-03" db="EMBL/GenBank/DDBJ databases">
        <title>Genomic Encyclopedia of Archaeal and Bacterial Type Strains, Phase II (KMG-II): from individual species to whole genera.</title>
        <authorList>
            <person name="Goeker M."/>
        </authorList>
    </citation>
    <scope>NUCLEOTIDE SEQUENCE [LARGE SCALE GENOMIC DNA]</scope>
    <source>
        <strain evidence="3 4">DSM 100065</strain>
    </source>
</reference>
<evidence type="ECO:0000259" key="2">
    <source>
        <dbReference type="PROSITE" id="PS50206"/>
    </source>
</evidence>
<dbReference type="OrthoDB" id="1445766at2"/>
<comment type="caution">
    <text evidence="3">The sequence shown here is derived from an EMBL/GenBank/DDBJ whole genome shotgun (WGS) entry which is preliminary data.</text>
</comment>
<protein>
    <submittedName>
        <fullName evidence="3">Rhodanese-related sulfurtransferase</fullName>
    </submittedName>
</protein>
<dbReference type="EMBL" id="PVUE01000002">
    <property type="protein sequence ID" value="PRZ43698.1"/>
    <property type="molecule type" value="Genomic_DNA"/>
</dbReference>
<feature type="region of interest" description="Disordered" evidence="1">
    <location>
        <begin position="127"/>
        <end position="149"/>
    </location>
</feature>
<dbReference type="SUPFAM" id="SSF52821">
    <property type="entry name" value="Rhodanese/Cell cycle control phosphatase"/>
    <property type="match status" value="1"/>
</dbReference>
<name>A0A2T1A5T0_9ACTN</name>
<feature type="compositionally biased region" description="Polar residues" evidence="1">
    <location>
        <begin position="140"/>
        <end position="149"/>
    </location>
</feature>
<keyword evidence="4" id="KW-1185">Reference proteome</keyword>
<proteinExistence type="predicted"/>
<organism evidence="3 4">
    <name type="scientific">Antricoccus suffuscus</name>
    <dbReference type="NCBI Taxonomy" id="1629062"/>
    <lineage>
        <taxon>Bacteria</taxon>
        <taxon>Bacillati</taxon>
        <taxon>Actinomycetota</taxon>
        <taxon>Actinomycetes</taxon>
        <taxon>Geodermatophilales</taxon>
        <taxon>Antricoccaceae</taxon>
        <taxon>Antricoccus</taxon>
    </lineage>
</organism>
<dbReference type="Proteomes" id="UP000237752">
    <property type="component" value="Unassembled WGS sequence"/>
</dbReference>
<evidence type="ECO:0000313" key="4">
    <source>
        <dbReference type="Proteomes" id="UP000237752"/>
    </source>
</evidence>
<dbReference type="Gene3D" id="3.40.250.10">
    <property type="entry name" value="Rhodanese-like domain"/>
    <property type="match status" value="1"/>
</dbReference>
<evidence type="ECO:0000313" key="3">
    <source>
        <dbReference type="EMBL" id="PRZ43698.1"/>
    </source>
</evidence>
<dbReference type="AlphaFoldDB" id="A0A2T1A5T0"/>
<dbReference type="PANTHER" id="PTHR44086:SF10">
    <property type="entry name" value="THIOSULFATE SULFURTRANSFERASE_RHODANESE-LIKE DOMAIN-CONTAINING PROTEIN 3"/>
    <property type="match status" value="1"/>
</dbReference>
<keyword evidence="3" id="KW-0808">Transferase</keyword>
<feature type="domain" description="Rhodanese" evidence="2">
    <location>
        <begin position="38"/>
        <end position="136"/>
    </location>
</feature>
<dbReference type="RefSeq" id="WP_106347826.1">
    <property type="nucleotide sequence ID" value="NZ_PVUE01000002.1"/>
</dbReference>
<dbReference type="GO" id="GO:0004792">
    <property type="term" value="F:thiosulfate-cyanide sulfurtransferase activity"/>
    <property type="evidence" value="ECO:0007669"/>
    <property type="project" value="TreeGrafter"/>
</dbReference>
<gene>
    <name evidence="3" type="ORF">CLV47_102389</name>
</gene>
<sequence length="149" mass="15000">MTDRTPSAAAAQPAVDLSLEDAGALAPLVTPQDAATRIADGAFHIDVRSETGRATAGTIPGATAVDRNELDALFDQASAQKLPAAKGLDTPIVVSCGSVRGSGPVAAVLRDKGYTDVVHVEGGFDGWKQAGLPTDPPGGSINQKAGQPS</sequence>
<evidence type="ECO:0000256" key="1">
    <source>
        <dbReference type="SAM" id="MobiDB-lite"/>
    </source>
</evidence>
<dbReference type="PANTHER" id="PTHR44086">
    <property type="entry name" value="THIOSULFATE SULFURTRANSFERASE RDL2, MITOCHONDRIAL-RELATED"/>
    <property type="match status" value="1"/>
</dbReference>
<dbReference type="CDD" id="cd00158">
    <property type="entry name" value="RHOD"/>
    <property type="match status" value="1"/>
</dbReference>
<dbReference type="InterPro" id="IPR036873">
    <property type="entry name" value="Rhodanese-like_dom_sf"/>
</dbReference>
<accession>A0A2T1A5T0</accession>